<evidence type="ECO:0000259" key="2">
    <source>
        <dbReference type="Pfam" id="PF01425"/>
    </source>
</evidence>
<comment type="similarity">
    <text evidence="1">Belongs to the amidase family.</text>
</comment>
<dbReference type="Pfam" id="PF01425">
    <property type="entry name" value="Amidase"/>
    <property type="match status" value="1"/>
</dbReference>
<dbReference type="PANTHER" id="PTHR11895">
    <property type="entry name" value="TRANSAMIDASE"/>
    <property type="match status" value="1"/>
</dbReference>
<gene>
    <name evidence="3" type="ORF">OKJ48_14520</name>
</gene>
<sequence>MSVVEGALGRISAAAEGADAFRRVRGEQALAEARDLKDRRDLQDLPLAGVPIAVKDVVAVTGEYVGWGSQAGSLAVSPSDHDVVARLRAAGAVIVGLTHVPELCLWPMTDVPGTAVRNPWNPDYTAGGSSGGSAAAVAAGVVPLAHGTDALGSVRSPAAICGLVGVTPGTGTVPSADSSHWSGMYSHGPLATTVSDAALLLSVLADRPELARIAEPGALRVATSVQLPGGLGKVPQEFTEAVGRTAKLLEGAGHSVTDATPKYGRLSSALLTRWLAGPGEPAEAFDRKLLQPRTRRHLRAGALLRRLRLGGEGPKRAWIARAEAFFADHDVLVTPMLATLAPKAEQWNKKGWLANILPAVQLTSFLGPWDLAGYPTMSVPAGQHSSGLPIAVQLVAPPGGESRLLAVAAQLENLAPWPTTTTRISEESHR</sequence>
<dbReference type="RefSeq" id="WP_324768737.1">
    <property type="nucleotide sequence ID" value="NZ_BAAATS010000056.1"/>
</dbReference>
<evidence type="ECO:0000313" key="4">
    <source>
        <dbReference type="Proteomes" id="UP001352223"/>
    </source>
</evidence>
<organism evidence="3 4">
    <name type="scientific">Streptomyces kunmingensis</name>
    <dbReference type="NCBI Taxonomy" id="68225"/>
    <lineage>
        <taxon>Bacteria</taxon>
        <taxon>Bacillati</taxon>
        <taxon>Actinomycetota</taxon>
        <taxon>Actinomycetes</taxon>
        <taxon>Kitasatosporales</taxon>
        <taxon>Streptomycetaceae</taxon>
        <taxon>Streptomyces</taxon>
    </lineage>
</organism>
<name>A0ABU6CA00_9ACTN</name>
<evidence type="ECO:0000313" key="3">
    <source>
        <dbReference type="EMBL" id="MEB3961452.1"/>
    </source>
</evidence>
<feature type="domain" description="Amidase" evidence="2">
    <location>
        <begin position="3"/>
        <end position="405"/>
    </location>
</feature>
<protein>
    <submittedName>
        <fullName evidence="3">Amidase family protein</fullName>
    </submittedName>
</protein>
<reference evidence="3 4" key="1">
    <citation type="submission" date="2022-10" db="EMBL/GenBank/DDBJ databases">
        <authorList>
            <person name="Xie J."/>
            <person name="Shen N."/>
        </authorList>
    </citation>
    <scope>NUCLEOTIDE SEQUENCE [LARGE SCALE GENOMIC DNA]</scope>
    <source>
        <strain evidence="3 4">DSM 41681</strain>
    </source>
</reference>
<dbReference type="InterPro" id="IPR000120">
    <property type="entry name" value="Amidase"/>
</dbReference>
<accession>A0ABU6CA00</accession>
<dbReference type="PANTHER" id="PTHR11895:SF7">
    <property type="entry name" value="GLUTAMYL-TRNA(GLN) AMIDOTRANSFERASE SUBUNIT A, MITOCHONDRIAL"/>
    <property type="match status" value="1"/>
</dbReference>
<evidence type="ECO:0000256" key="1">
    <source>
        <dbReference type="ARBA" id="ARBA00009199"/>
    </source>
</evidence>
<dbReference type="Gene3D" id="3.90.1300.10">
    <property type="entry name" value="Amidase signature (AS) domain"/>
    <property type="match status" value="1"/>
</dbReference>
<comment type="caution">
    <text evidence="3">The sequence shown here is derived from an EMBL/GenBank/DDBJ whole genome shotgun (WGS) entry which is preliminary data.</text>
</comment>
<dbReference type="EMBL" id="JAOZYB010000095">
    <property type="protein sequence ID" value="MEB3961452.1"/>
    <property type="molecule type" value="Genomic_DNA"/>
</dbReference>
<dbReference type="SUPFAM" id="SSF75304">
    <property type="entry name" value="Amidase signature (AS) enzymes"/>
    <property type="match status" value="1"/>
</dbReference>
<proteinExistence type="inferred from homology"/>
<dbReference type="InterPro" id="IPR036928">
    <property type="entry name" value="AS_sf"/>
</dbReference>
<keyword evidence="4" id="KW-1185">Reference proteome</keyword>
<dbReference type="InterPro" id="IPR023631">
    <property type="entry name" value="Amidase_dom"/>
</dbReference>
<dbReference type="Proteomes" id="UP001352223">
    <property type="component" value="Unassembled WGS sequence"/>
</dbReference>